<name>A0ABP8UFB5_9ACTN</name>
<dbReference type="SUPFAM" id="SSF51735">
    <property type="entry name" value="NAD(P)-binding Rossmann-fold domains"/>
    <property type="match status" value="1"/>
</dbReference>
<evidence type="ECO:0000256" key="1">
    <source>
        <dbReference type="ARBA" id="ARBA00006484"/>
    </source>
</evidence>
<gene>
    <name evidence="2" type="primary">fabG_4</name>
    <name evidence="2" type="ORF">GCM10023196_051580</name>
</gene>
<dbReference type="RefSeq" id="WP_345433568.1">
    <property type="nucleotide sequence ID" value="NZ_BAABHK010000007.1"/>
</dbReference>
<sequence length="269" mass="26427">MGATNADGSLTGRVALVTGGGRGIGAAIARTLGGRGAAVAVNYVNSPEPAGEVVADIEAAGSRAVAVQGDVGDTAAAERVVREAAGALGEIDILVCNAFGPTSGIRRQPAVDSWESVAAIQRRAAVQLACTLNCCHLVVPGMRARGGGSIILIGASGSRAGGAPGLAEIAVAKSAQDTLGLVLARELGPDGILVNTVAPGLVPTDANAGEHQAAMIARAEAEAPLGRVSQPEDVAEVVAMLVADGARQVTGAYLSVDGGRSLGMSLAVG</sequence>
<comment type="similarity">
    <text evidence="1">Belongs to the short-chain dehydrogenases/reductases (SDR) family.</text>
</comment>
<dbReference type="InterPro" id="IPR036291">
    <property type="entry name" value="NAD(P)-bd_dom_sf"/>
</dbReference>
<dbReference type="InterPro" id="IPR050259">
    <property type="entry name" value="SDR"/>
</dbReference>
<accession>A0ABP8UFB5</accession>
<dbReference type="PANTHER" id="PTHR42879">
    <property type="entry name" value="3-OXOACYL-(ACYL-CARRIER-PROTEIN) REDUCTASE"/>
    <property type="match status" value="1"/>
</dbReference>
<organism evidence="2 3">
    <name type="scientific">Actinoallomurus vinaceus</name>
    <dbReference type="NCBI Taxonomy" id="1080074"/>
    <lineage>
        <taxon>Bacteria</taxon>
        <taxon>Bacillati</taxon>
        <taxon>Actinomycetota</taxon>
        <taxon>Actinomycetes</taxon>
        <taxon>Streptosporangiales</taxon>
        <taxon>Thermomonosporaceae</taxon>
        <taxon>Actinoallomurus</taxon>
    </lineage>
</organism>
<evidence type="ECO:0000313" key="2">
    <source>
        <dbReference type="EMBL" id="GAA4629600.1"/>
    </source>
</evidence>
<dbReference type="InterPro" id="IPR002347">
    <property type="entry name" value="SDR_fam"/>
</dbReference>
<dbReference type="PANTHER" id="PTHR42879:SF2">
    <property type="entry name" value="3-OXOACYL-[ACYL-CARRIER-PROTEIN] REDUCTASE FABG"/>
    <property type="match status" value="1"/>
</dbReference>
<evidence type="ECO:0000313" key="3">
    <source>
        <dbReference type="Proteomes" id="UP001501442"/>
    </source>
</evidence>
<reference evidence="3" key="1">
    <citation type="journal article" date="2019" name="Int. J. Syst. Evol. Microbiol.">
        <title>The Global Catalogue of Microorganisms (GCM) 10K type strain sequencing project: providing services to taxonomists for standard genome sequencing and annotation.</title>
        <authorList>
            <consortium name="The Broad Institute Genomics Platform"/>
            <consortium name="The Broad Institute Genome Sequencing Center for Infectious Disease"/>
            <person name="Wu L."/>
            <person name="Ma J."/>
        </authorList>
    </citation>
    <scope>NUCLEOTIDE SEQUENCE [LARGE SCALE GENOMIC DNA]</scope>
    <source>
        <strain evidence="3">JCM 17939</strain>
    </source>
</reference>
<dbReference type="Pfam" id="PF13561">
    <property type="entry name" value="adh_short_C2"/>
    <property type="match status" value="1"/>
</dbReference>
<protein>
    <submittedName>
        <fullName evidence="2">3-oxoacyl-[acyl-carrier-protein] reductase</fullName>
    </submittedName>
</protein>
<proteinExistence type="inferred from homology"/>
<dbReference type="Gene3D" id="3.40.50.720">
    <property type="entry name" value="NAD(P)-binding Rossmann-like Domain"/>
    <property type="match status" value="1"/>
</dbReference>
<dbReference type="PRINTS" id="PR00081">
    <property type="entry name" value="GDHRDH"/>
</dbReference>
<dbReference type="Proteomes" id="UP001501442">
    <property type="component" value="Unassembled WGS sequence"/>
</dbReference>
<comment type="caution">
    <text evidence="2">The sequence shown here is derived from an EMBL/GenBank/DDBJ whole genome shotgun (WGS) entry which is preliminary data.</text>
</comment>
<dbReference type="EMBL" id="BAABHK010000007">
    <property type="protein sequence ID" value="GAA4629600.1"/>
    <property type="molecule type" value="Genomic_DNA"/>
</dbReference>
<keyword evidence="3" id="KW-1185">Reference proteome</keyword>